<comment type="caution">
    <text evidence="1">The sequence shown here is derived from an EMBL/GenBank/DDBJ whole genome shotgun (WGS) entry which is preliminary data.</text>
</comment>
<organism evidence="1 2">
    <name type="scientific">Caerostris extrusa</name>
    <name type="common">Bark spider</name>
    <name type="synonym">Caerostris bankana</name>
    <dbReference type="NCBI Taxonomy" id="172846"/>
    <lineage>
        <taxon>Eukaryota</taxon>
        <taxon>Metazoa</taxon>
        <taxon>Ecdysozoa</taxon>
        <taxon>Arthropoda</taxon>
        <taxon>Chelicerata</taxon>
        <taxon>Arachnida</taxon>
        <taxon>Araneae</taxon>
        <taxon>Araneomorphae</taxon>
        <taxon>Entelegynae</taxon>
        <taxon>Araneoidea</taxon>
        <taxon>Araneidae</taxon>
        <taxon>Caerostris</taxon>
    </lineage>
</organism>
<name>A0AAV4V2P3_CAEEX</name>
<keyword evidence="2" id="KW-1185">Reference proteome</keyword>
<protein>
    <submittedName>
        <fullName evidence="1">Uncharacterized protein</fullName>
    </submittedName>
</protein>
<evidence type="ECO:0000313" key="1">
    <source>
        <dbReference type="EMBL" id="GIY64220.1"/>
    </source>
</evidence>
<evidence type="ECO:0000313" key="2">
    <source>
        <dbReference type="Proteomes" id="UP001054945"/>
    </source>
</evidence>
<proteinExistence type="predicted"/>
<sequence>MFFQAKGHVSKIQSIPFLFKRPKNLRLVHHSPGFKETMESQSQTDIYHNVFQTKDLVSKTQNLPCLFQRQKIVFAHHSSYSKR</sequence>
<dbReference type="EMBL" id="BPLR01013845">
    <property type="protein sequence ID" value="GIY64220.1"/>
    <property type="molecule type" value="Genomic_DNA"/>
</dbReference>
<dbReference type="AlphaFoldDB" id="A0AAV4V2P3"/>
<dbReference type="Proteomes" id="UP001054945">
    <property type="component" value="Unassembled WGS sequence"/>
</dbReference>
<accession>A0AAV4V2P3</accession>
<gene>
    <name evidence="1" type="ORF">CEXT_317801</name>
</gene>
<reference evidence="1 2" key="1">
    <citation type="submission" date="2021-06" db="EMBL/GenBank/DDBJ databases">
        <title>Caerostris extrusa draft genome.</title>
        <authorList>
            <person name="Kono N."/>
            <person name="Arakawa K."/>
        </authorList>
    </citation>
    <scope>NUCLEOTIDE SEQUENCE [LARGE SCALE GENOMIC DNA]</scope>
</reference>